<dbReference type="Pfam" id="PF21834">
    <property type="entry name" value="DUF6894"/>
    <property type="match status" value="1"/>
</dbReference>
<reference evidence="2" key="2">
    <citation type="submission" date="2021-08" db="EMBL/GenBank/DDBJ databases">
        <authorList>
            <person name="Tani A."/>
            <person name="Ola A."/>
            <person name="Ogura Y."/>
            <person name="Katsura K."/>
            <person name="Hayashi T."/>
        </authorList>
    </citation>
    <scope>NUCLEOTIDE SEQUENCE</scope>
    <source>
        <strain evidence="2">DSM 23674</strain>
    </source>
</reference>
<evidence type="ECO:0000313" key="3">
    <source>
        <dbReference type="Proteomes" id="UP001055101"/>
    </source>
</evidence>
<dbReference type="InterPro" id="IPR054189">
    <property type="entry name" value="DUF6894"/>
</dbReference>
<feature type="domain" description="DUF6894" evidence="1">
    <location>
        <begin position="3"/>
        <end position="69"/>
    </location>
</feature>
<dbReference type="Proteomes" id="UP001055101">
    <property type="component" value="Unassembled WGS sequence"/>
</dbReference>
<gene>
    <name evidence="2" type="ORF">EKPJFOCH_1304</name>
</gene>
<evidence type="ECO:0000313" key="2">
    <source>
        <dbReference type="EMBL" id="GJE54819.1"/>
    </source>
</evidence>
<reference evidence="2" key="1">
    <citation type="journal article" date="2021" name="Front. Microbiol.">
        <title>Comprehensive Comparative Genomics and Phenotyping of Methylobacterium Species.</title>
        <authorList>
            <person name="Alessa O."/>
            <person name="Ogura Y."/>
            <person name="Fujitani Y."/>
            <person name="Takami H."/>
            <person name="Hayashi T."/>
            <person name="Sahin N."/>
            <person name="Tani A."/>
        </authorList>
    </citation>
    <scope>NUCLEOTIDE SEQUENCE</scope>
    <source>
        <strain evidence="2">DSM 23674</strain>
    </source>
</reference>
<accession>A0ABQ4TJ24</accession>
<evidence type="ECO:0000259" key="1">
    <source>
        <dbReference type="Pfam" id="PF21834"/>
    </source>
</evidence>
<dbReference type="RefSeq" id="WP_147817646.1">
    <property type="nucleotide sequence ID" value="NZ_BPRA01000006.1"/>
</dbReference>
<dbReference type="EMBL" id="BPRA01000006">
    <property type="protein sequence ID" value="GJE54819.1"/>
    <property type="molecule type" value="Genomic_DNA"/>
</dbReference>
<keyword evidence="3" id="KW-1185">Reference proteome</keyword>
<organism evidence="2 3">
    <name type="scientific">Methylobacterium thuringiense</name>
    <dbReference type="NCBI Taxonomy" id="1003091"/>
    <lineage>
        <taxon>Bacteria</taxon>
        <taxon>Pseudomonadati</taxon>
        <taxon>Pseudomonadota</taxon>
        <taxon>Alphaproteobacteria</taxon>
        <taxon>Hyphomicrobiales</taxon>
        <taxon>Methylobacteriaceae</taxon>
        <taxon>Methylobacterium</taxon>
    </lineage>
</organism>
<sequence length="76" mass="8181">MPRYFFDVNDGAELQDDVGRVLESGAPLRAEAIRTVALLLAAEADNAKDTALVLSVRDANGAIPLKVRMACHVEET</sequence>
<proteinExistence type="predicted"/>
<name>A0ABQ4TJ24_9HYPH</name>
<protein>
    <recommendedName>
        <fullName evidence="1">DUF6894 domain-containing protein</fullName>
    </recommendedName>
</protein>
<comment type="caution">
    <text evidence="2">The sequence shown here is derived from an EMBL/GenBank/DDBJ whole genome shotgun (WGS) entry which is preliminary data.</text>
</comment>